<keyword evidence="1" id="KW-0472">Membrane</keyword>
<dbReference type="NCBIfam" id="NF038083">
    <property type="entry name" value="CU044_5270_fam"/>
    <property type="match status" value="1"/>
</dbReference>
<dbReference type="InterPro" id="IPR047789">
    <property type="entry name" value="CU044_5270-like"/>
</dbReference>
<dbReference type="EMBL" id="JAGEOJ010000028">
    <property type="protein sequence ID" value="MBO2454629.1"/>
    <property type="molecule type" value="Genomic_DNA"/>
</dbReference>
<accession>A0A939T9T6</accession>
<keyword evidence="1" id="KW-0812">Transmembrane</keyword>
<gene>
    <name evidence="2" type="ORF">J4573_46605</name>
</gene>
<dbReference type="Proteomes" id="UP000669179">
    <property type="component" value="Unassembled WGS sequence"/>
</dbReference>
<evidence type="ECO:0000313" key="2">
    <source>
        <dbReference type="EMBL" id="MBO2454629.1"/>
    </source>
</evidence>
<evidence type="ECO:0000256" key="1">
    <source>
        <dbReference type="SAM" id="Phobius"/>
    </source>
</evidence>
<comment type="caution">
    <text evidence="2">The sequence shown here is derived from an EMBL/GenBank/DDBJ whole genome shotgun (WGS) entry which is preliminary data.</text>
</comment>
<evidence type="ECO:0000313" key="3">
    <source>
        <dbReference type="Proteomes" id="UP000669179"/>
    </source>
</evidence>
<name>A0A939T9T6_9ACTN</name>
<keyword evidence="1" id="KW-1133">Transmembrane helix</keyword>
<feature type="transmembrane region" description="Helical" evidence="1">
    <location>
        <begin position="41"/>
        <end position="60"/>
    </location>
</feature>
<keyword evidence="3" id="KW-1185">Reference proteome</keyword>
<protein>
    <submittedName>
        <fullName evidence="2">CU044_5270 family protein</fullName>
    </submittedName>
</protein>
<proteinExistence type="predicted"/>
<dbReference type="RefSeq" id="WP_208262861.1">
    <property type="nucleotide sequence ID" value="NZ_JAGEOJ010000028.1"/>
</dbReference>
<organism evidence="2 3">
    <name type="scientific">Actinomadura barringtoniae</name>
    <dbReference type="NCBI Taxonomy" id="1427535"/>
    <lineage>
        <taxon>Bacteria</taxon>
        <taxon>Bacillati</taxon>
        <taxon>Actinomycetota</taxon>
        <taxon>Actinomycetes</taxon>
        <taxon>Streptosporangiales</taxon>
        <taxon>Thermomonosporaceae</taxon>
        <taxon>Actinomadura</taxon>
    </lineage>
</organism>
<sequence length="392" mass="41552">MDEMRMVRDAYAEPAPPTAQEIARAKALLNDPPRRPVRRQWWGFGGVVVVGAAAAVAISLTGGGTSGTPGGPASTTSLDAKGAVLAAAYNAERQPLGKYWYSNSLDGQAYIMRATTGTYAITGATAESFSWFGVKKGMGEAYFARDLPAHPQTARDTELWRKAGSPTSFHVWSNDHYYTYPGKVSPKWRSSGPEVGSDPRGGGKFLVGLTTEELQKLPTDPAALAAKFLDMSGDGKDPMSKAMGIRGGKAAPAALARMRIARVGGLLNGAPMPPKVRAGLMRALADQPGIYAIGRDTDALGRTGVALASDDRASTVTGEWGGPKAERGTYRSRSVIIFDQRTGGVLAQQEELTTPGGPYSEMKPGFIINYVAARSSNWTDTKPGPPAELPFR</sequence>
<reference evidence="2" key="1">
    <citation type="submission" date="2021-03" db="EMBL/GenBank/DDBJ databases">
        <authorList>
            <person name="Kanchanasin P."/>
            <person name="Saeng-In P."/>
            <person name="Phongsopitanun W."/>
            <person name="Yuki M."/>
            <person name="Kudo T."/>
            <person name="Ohkuma M."/>
            <person name="Tanasupawat S."/>
        </authorList>
    </citation>
    <scope>NUCLEOTIDE SEQUENCE</scope>
    <source>
        <strain evidence="2">GKU 128</strain>
    </source>
</reference>
<dbReference type="AlphaFoldDB" id="A0A939T9T6"/>